<dbReference type="PROSITE" id="PS50928">
    <property type="entry name" value="ABC_TM1"/>
    <property type="match status" value="1"/>
</dbReference>
<evidence type="ECO:0000256" key="2">
    <source>
        <dbReference type="ARBA" id="ARBA00022448"/>
    </source>
</evidence>
<dbReference type="CDD" id="cd06261">
    <property type="entry name" value="TM_PBP2"/>
    <property type="match status" value="1"/>
</dbReference>
<dbReference type="GO" id="GO:0005886">
    <property type="term" value="C:plasma membrane"/>
    <property type="evidence" value="ECO:0007669"/>
    <property type="project" value="UniProtKB-SubCell"/>
</dbReference>
<keyword evidence="5 7" id="KW-1133">Transmembrane helix</keyword>
<comment type="subcellular location">
    <subcellularLocation>
        <location evidence="1 7">Cell membrane</location>
        <topology evidence="1 7">Multi-pass membrane protein</topology>
    </subcellularLocation>
</comment>
<keyword evidence="10" id="KW-1185">Reference proteome</keyword>
<organism evidence="9 10">
    <name type="scientific">Streptosporangium saharense</name>
    <dbReference type="NCBI Taxonomy" id="1706840"/>
    <lineage>
        <taxon>Bacteria</taxon>
        <taxon>Bacillati</taxon>
        <taxon>Actinomycetota</taxon>
        <taxon>Actinomycetes</taxon>
        <taxon>Streptosporangiales</taxon>
        <taxon>Streptosporangiaceae</taxon>
        <taxon>Streptosporangium</taxon>
    </lineage>
</organism>
<sequence>MTPSPRSLAGVALALAGWQLAGTFRPDFTSSPTLVATELVRLAREGDLLPLVAGTVATLLAGWTVAVTLGTLTGFLIGRYRLLAVAFEPYLVALYSVPLIAMVPLMVIWFGIGEGFLLATVVLATAITMVFPAATGTRESMRAYGELARAYQVSGHRLLLRVVLPGALPYVVAGLRISVQRALMAVVVGQFLVGHPGLGTLIGDARARLDADEVFAVALVALAVGALLTTLVGWAGRRLSAWRPEVST</sequence>
<feature type="transmembrane region" description="Helical" evidence="7">
    <location>
        <begin position="214"/>
        <end position="235"/>
    </location>
</feature>
<dbReference type="RefSeq" id="WP_184719102.1">
    <property type="nucleotide sequence ID" value="NZ_JACHJP010000006.1"/>
</dbReference>
<feature type="transmembrane region" description="Helical" evidence="7">
    <location>
        <begin position="90"/>
        <end position="110"/>
    </location>
</feature>
<feature type="transmembrane region" description="Helical" evidence="7">
    <location>
        <begin position="116"/>
        <end position="137"/>
    </location>
</feature>
<accession>A0A7W7VQ38</accession>
<feature type="domain" description="ABC transmembrane type-1" evidence="8">
    <location>
        <begin position="52"/>
        <end position="232"/>
    </location>
</feature>
<feature type="transmembrane region" description="Helical" evidence="7">
    <location>
        <begin position="158"/>
        <end position="177"/>
    </location>
</feature>
<dbReference type="EMBL" id="JACHJP010000006">
    <property type="protein sequence ID" value="MBB4918149.1"/>
    <property type="molecule type" value="Genomic_DNA"/>
</dbReference>
<comment type="similarity">
    <text evidence="7">Belongs to the binding-protein-dependent transport system permease family.</text>
</comment>
<keyword evidence="6 7" id="KW-0472">Membrane</keyword>
<name>A0A7W7VQ38_9ACTN</name>
<dbReference type="InterPro" id="IPR000515">
    <property type="entry name" value="MetI-like"/>
</dbReference>
<evidence type="ECO:0000256" key="1">
    <source>
        <dbReference type="ARBA" id="ARBA00004651"/>
    </source>
</evidence>
<dbReference type="SUPFAM" id="SSF161098">
    <property type="entry name" value="MetI-like"/>
    <property type="match status" value="1"/>
</dbReference>
<keyword evidence="3" id="KW-1003">Cell membrane</keyword>
<dbReference type="PANTHER" id="PTHR30151">
    <property type="entry name" value="ALKANE SULFONATE ABC TRANSPORTER-RELATED, MEMBRANE SUBUNIT"/>
    <property type="match status" value="1"/>
</dbReference>
<proteinExistence type="inferred from homology"/>
<keyword evidence="2 7" id="KW-0813">Transport</keyword>
<dbReference type="GO" id="GO:0055085">
    <property type="term" value="P:transmembrane transport"/>
    <property type="evidence" value="ECO:0007669"/>
    <property type="project" value="InterPro"/>
</dbReference>
<evidence type="ECO:0000256" key="7">
    <source>
        <dbReference type="RuleBase" id="RU363032"/>
    </source>
</evidence>
<gene>
    <name evidence="9" type="ORF">FHS44_005276</name>
</gene>
<feature type="transmembrane region" description="Helical" evidence="7">
    <location>
        <begin position="52"/>
        <end position="78"/>
    </location>
</feature>
<protein>
    <submittedName>
        <fullName evidence="9">NitT/TauT family transport system permease protein</fullName>
    </submittedName>
</protein>
<evidence type="ECO:0000313" key="10">
    <source>
        <dbReference type="Proteomes" id="UP000552644"/>
    </source>
</evidence>
<dbReference type="Proteomes" id="UP000552644">
    <property type="component" value="Unassembled WGS sequence"/>
</dbReference>
<dbReference type="PANTHER" id="PTHR30151:SF0">
    <property type="entry name" value="ABC TRANSPORTER PERMEASE PROTEIN MJ0413-RELATED"/>
    <property type="match status" value="1"/>
</dbReference>
<evidence type="ECO:0000313" key="9">
    <source>
        <dbReference type="EMBL" id="MBB4918149.1"/>
    </source>
</evidence>
<evidence type="ECO:0000256" key="3">
    <source>
        <dbReference type="ARBA" id="ARBA00022475"/>
    </source>
</evidence>
<evidence type="ECO:0000256" key="6">
    <source>
        <dbReference type="ARBA" id="ARBA00023136"/>
    </source>
</evidence>
<dbReference type="AlphaFoldDB" id="A0A7W7VQ38"/>
<dbReference type="Gene3D" id="1.10.3720.10">
    <property type="entry name" value="MetI-like"/>
    <property type="match status" value="1"/>
</dbReference>
<reference evidence="9 10" key="1">
    <citation type="submission" date="2020-08" db="EMBL/GenBank/DDBJ databases">
        <title>Genomic Encyclopedia of Type Strains, Phase III (KMG-III): the genomes of soil and plant-associated and newly described type strains.</title>
        <authorList>
            <person name="Whitman W."/>
        </authorList>
    </citation>
    <scope>NUCLEOTIDE SEQUENCE [LARGE SCALE GENOMIC DNA]</scope>
    <source>
        <strain evidence="9 10">CECT 8840</strain>
    </source>
</reference>
<dbReference type="Pfam" id="PF00528">
    <property type="entry name" value="BPD_transp_1"/>
    <property type="match status" value="1"/>
</dbReference>
<evidence type="ECO:0000256" key="4">
    <source>
        <dbReference type="ARBA" id="ARBA00022692"/>
    </source>
</evidence>
<evidence type="ECO:0000259" key="8">
    <source>
        <dbReference type="PROSITE" id="PS50928"/>
    </source>
</evidence>
<evidence type="ECO:0000256" key="5">
    <source>
        <dbReference type="ARBA" id="ARBA00022989"/>
    </source>
</evidence>
<keyword evidence="4 7" id="KW-0812">Transmembrane</keyword>
<dbReference type="InterPro" id="IPR035906">
    <property type="entry name" value="MetI-like_sf"/>
</dbReference>
<comment type="caution">
    <text evidence="9">The sequence shown here is derived from an EMBL/GenBank/DDBJ whole genome shotgun (WGS) entry which is preliminary data.</text>
</comment>